<sequence>MTGAELKRLRREIGIGTCDMYRLLGLPRRTYQDYEAGKRGIPEAVATAAREAHRRDREFFATLPDRIDARLLEQFPDGIIK</sequence>
<dbReference type="SUPFAM" id="SSF47413">
    <property type="entry name" value="lambda repressor-like DNA-binding domains"/>
    <property type="match status" value="1"/>
</dbReference>
<dbReference type="Proteomes" id="UP000811899">
    <property type="component" value="Unassembled WGS sequence"/>
</dbReference>
<keyword evidence="2" id="KW-1185">Reference proteome</keyword>
<dbReference type="Gene3D" id="1.10.260.40">
    <property type="entry name" value="lambda repressor-like DNA-binding domains"/>
    <property type="match status" value="1"/>
</dbReference>
<organism evidence="1 2">
    <name type="scientific">Geoanaerobacter pelophilus</name>
    <dbReference type="NCBI Taxonomy" id="60036"/>
    <lineage>
        <taxon>Bacteria</taxon>
        <taxon>Pseudomonadati</taxon>
        <taxon>Thermodesulfobacteriota</taxon>
        <taxon>Desulfuromonadia</taxon>
        <taxon>Geobacterales</taxon>
        <taxon>Geobacteraceae</taxon>
        <taxon>Geoanaerobacter</taxon>
    </lineage>
</organism>
<dbReference type="AlphaFoldDB" id="A0AAW4LA03"/>
<evidence type="ECO:0000313" key="1">
    <source>
        <dbReference type="EMBL" id="MBT0666372.1"/>
    </source>
</evidence>
<accession>A0AAW4LA03</accession>
<reference evidence="1 2" key="1">
    <citation type="submission" date="2021-05" db="EMBL/GenBank/DDBJ databases">
        <title>The draft genome of Geobacter pelophilus DSM 12255.</title>
        <authorList>
            <person name="Xu Z."/>
            <person name="Masuda Y."/>
            <person name="Itoh H."/>
            <person name="Senoo K."/>
        </authorList>
    </citation>
    <scope>NUCLEOTIDE SEQUENCE [LARGE SCALE GENOMIC DNA]</scope>
    <source>
        <strain evidence="1 2">DSM 12255</strain>
    </source>
</reference>
<dbReference type="InterPro" id="IPR010982">
    <property type="entry name" value="Lambda_DNA-bd_dom_sf"/>
</dbReference>
<dbReference type="EMBL" id="JAHCVJ010000011">
    <property type="protein sequence ID" value="MBT0666372.1"/>
    <property type="molecule type" value="Genomic_DNA"/>
</dbReference>
<comment type="caution">
    <text evidence="1">The sequence shown here is derived from an EMBL/GenBank/DDBJ whole genome shotgun (WGS) entry which is preliminary data.</text>
</comment>
<dbReference type="GO" id="GO:0003677">
    <property type="term" value="F:DNA binding"/>
    <property type="evidence" value="ECO:0007669"/>
    <property type="project" value="InterPro"/>
</dbReference>
<evidence type="ECO:0000313" key="2">
    <source>
        <dbReference type="Proteomes" id="UP000811899"/>
    </source>
</evidence>
<proteinExistence type="predicted"/>
<gene>
    <name evidence="1" type="ORF">KI809_18850</name>
</gene>
<evidence type="ECO:0008006" key="3">
    <source>
        <dbReference type="Google" id="ProtNLM"/>
    </source>
</evidence>
<protein>
    <recommendedName>
        <fullName evidence="3">XRE family transcriptional regulator</fullName>
    </recommendedName>
</protein>
<name>A0AAW4LA03_9BACT</name>